<proteinExistence type="predicted"/>
<dbReference type="Pfam" id="PF01040">
    <property type="entry name" value="UbiA"/>
    <property type="match status" value="1"/>
</dbReference>
<comment type="subcellular location">
    <subcellularLocation>
        <location evidence="1">Membrane</location>
        <topology evidence="1">Multi-pass membrane protein</topology>
    </subcellularLocation>
</comment>
<comment type="caution">
    <text evidence="9">The sequence shown here is derived from an EMBL/GenBank/DDBJ whole genome shotgun (WGS) entry which is preliminary data.</text>
</comment>
<dbReference type="EMBL" id="JAGGLI010000025">
    <property type="protein sequence ID" value="MBP2028283.1"/>
    <property type="molecule type" value="Genomic_DNA"/>
</dbReference>
<keyword evidence="10" id="KW-1185">Reference proteome</keyword>
<evidence type="ECO:0000256" key="8">
    <source>
        <dbReference type="SAM" id="Phobius"/>
    </source>
</evidence>
<evidence type="ECO:0000256" key="1">
    <source>
        <dbReference type="ARBA" id="ARBA00004141"/>
    </source>
</evidence>
<dbReference type="Proteomes" id="UP001314903">
    <property type="component" value="Unassembled WGS sequence"/>
</dbReference>
<evidence type="ECO:0000313" key="10">
    <source>
        <dbReference type="Proteomes" id="UP001314903"/>
    </source>
</evidence>
<comment type="pathway">
    <text evidence="2">Quinol/quinone metabolism; menaquinone biosynthesis.</text>
</comment>
<feature type="transmembrane region" description="Helical" evidence="8">
    <location>
        <begin position="247"/>
        <end position="273"/>
    </location>
</feature>
<keyword evidence="5 8" id="KW-0812">Transmembrane</keyword>
<feature type="transmembrane region" description="Helical" evidence="8">
    <location>
        <begin position="115"/>
        <end position="134"/>
    </location>
</feature>
<keyword evidence="4" id="KW-0808">Transferase</keyword>
<keyword evidence="3" id="KW-0474">Menaquinone biosynthesis</keyword>
<dbReference type="PANTHER" id="PTHR13929:SF0">
    <property type="entry name" value="UBIA PRENYLTRANSFERASE DOMAIN-CONTAINING PROTEIN 1"/>
    <property type="match status" value="1"/>
</dbReference>
<dbReference type="InterPro" id="IPR026046">
    <property type="entry name" value="UBIAD1"/>
</dbReference>
<evidence type="ECO:0000313" key="9">
    <source>
        <dbReference type="EMBL" id="MBP2028283.1"/>
    </source>
</evidence>
<dbReference type="NCBIfam" id="NF004752">
    <property type="entry name" value="PRK06080.1-4"/>
    <property type="match status" value="1"/>
</dbReference>
<accession>A0ABS4KKI2</accession>
<evidence type="ECO:0000256" key="3">
    <source>
        <dbReference type="ARBA" id="ARBA00022428"/>
    </source>
</evidence>
<keyword evidence="7 8" id="KW-0472">Membrane</keyword>
<sequence>MKITSFLKLVEIQTKVASMIPFILGNLYAFNRFESFSFLNLLIMFCSLITFDMATTAINNYYDYKKAHKKEGFGYEEHNAIVAHGLRENIVKAIIIALLVIATSSGVLLVYKTDIIVLLIGMLSFGVGIVYSFGPIPISRTPFGEFFSGFFMGVLIIFLSIYIHIWNADMLSFSLYEGLFELRGDYKEILKILLFSIPVFGGISNIMLANNICDIEDDIANRRYTLPIYIGKENSLKLFKLIYISSYLALGFSISLGLEPLLNIGVFMTAILVNKNIEEFFKVQSKKETFALSVKNFLIINGARIIGFFIFMLI</sequence>
<reference evidence="9 10" key="1">
    <citation type="submission" date="2021-03" db="EMBL/GenBank/DDBJ databases">
        <title>Genomic Encyclopedia of Type Strains, Phase IV (KMG-IV): sequencing the most valuable type-strain genomes for metagenomic binning, comparative biology and taxonomic classification.</title>
        <authorList>
            <person name="Goeker M."/>
        </authorList>
    </citation>
    <scope>NUCLEOTIDE SEQUENCE [LARGE SCALE GENOMIC DNA]</scope>
    <source>
        <strain evidence="9 10">DSM 27512</strain>
    </source>
</reference>
<feature type="transmembrane region" description="Helical" evidence="8">
    <location>
        <begin position="189"/>
        <end position="213"/>
    </location>
</feature>
<evidence type="ECO:0000256" key="4">
    <source>
        <dbReference type="ARBA" id="ARBA00022679"/>
    </source>
</evidence>
<feature type="transmembrane region" description="Helical" evidence="8">
    <location>
        <begin position="146"/>
        <end position="166"/>
    </location>
</feature>
<feature type="transmembrane region" description="Helical" evidence="8">
    <location>
        <begin position="36"/>
        <end position="62"/>
    </location>
</feature>
<dbReference type="PIRSF" id="PIRSF005355">
    <property type="entry name" value="UBIAD1"/>
    <property type="match status" value="1"/>
</dbReference>
<gene>
    <name evidence="9" type="ORF">J2Z35_002084</name>
</gene>
<evidence type="ECO:0000256" key="2">
    <source>
        <dbReference type="ARBA" id="ARBA00004863"/>
    </source>
</evidence>
<name>A0ABS4KKI2_9FIRM</name>
<dbReference type="Gene3D" id="1.20.120.1780">
    <property type="entry name" value="UbiA prenyltransferase"/>
    <property type="match status" value="1"/>
</dbReference>
<feature type="transmembrane region" description="Helical" evidence="8">
    <location>
        <begin position="293"/>
        <end position="313"/>
    </location>
</feature>
<dbReference type="InterPro" id="IPR000537">
    <property type="entry name" value="UbiA_prenyltransferase"/>
</dbReference>
<evidence type="ECO:0000256" key="6">
    <source>
        <dbReference type="ARBA" id="ARBA00022989"/>
    </source>
</evidence>
<organism evidence="9 10">
    <name type="scientific">Acetoanaerobium pronyense</name>
    <dbReference type="NCBI Taxonomy" id="1482736"/>
    <lineage>
        <taxon>Bacteria</taxon>
        <taxon>Bacillati</taxon>
        <taxon>Bacillota</taxon>
        <taxon>Clostridia</taxon>
        <taxon>Peptostreptococcales</taxon>
        <taxon>Filifactoraceae</taxon>
        <taxon>Acetoanaerobium</taxon>
    </lineage>
</organism>
<evidence type="ECO:0000256" key="5">
    <source>
        <dbReference type="ARBA" id="ARBA00022692"/>
    </source>
</evidence>
<feature type="transmembrane region" description="Helical" evidence="8">
    <location>
        <begin position="90"/>
        <end position="109"/>
    </location>
</feature>
<protein>
    <submittedName>
        <fullName evidence="9">1,4-dihydroxy-2-naphthoate octaprenyltransferase</fullName>
    </submittedName>
</protein>
<dbReference type="PANTHER" id="PTHR13929">
    <property type="entry name" value="1,4-DIHYDROXY-2-NAPHTHOATE OCTAPRENYLTRANSFERASE"/>
    <property type="match status" value="1"/>
</dbReference>
<dbReference type="InterPro" id="IPR044878">
    <property type="entry name" value="UbiA_sf"/>
</dbReference>
<dbReference type="RefSeq" id="WP_209661337.1">
    <property type="nucleotide sequence ID" value="NZ_JAGGLI010000025.1"/>
</dbReference>
<keyword evidence="6 8" id="KW-1133">Transmembrane helix</keyword>
<evidence type="ECO:0000256" key="7">
    <source>
        <dbReference type="ARBA" id="ARBA00023136"/>
    </source>
</evidence>
<dbReference type="CDD" id="cd13962">
    <property type="entry name" value="PT_UbiA_UBIAD1"/>
    <property type="match status" value="1"/>
</dbReference>
<dbReference type="Gene3D" id="1.10.357.140">
    <property type="entry name" value="UbiA prenyltransferase"/>
    <property type="match status" value="1"/>
</dbReference>